<evidence type="ECO:0000256" key="4">
    <source>
        <dbReference type="ARBA" id="ARBA00023242"/>
    </source>
</evidence>
<dbReference type="STRING" id="42251.A0A2T6ZWD0"/>
<comment type="caution">
    <text evidence="7">The sequence shown here is derived from an EMBL/GenBank/DDBJ whole genome shotgun (WGS) entry which is preliminary data.</text>
</comment>
<dbReference type="InterPro" id="IPR018866">
    <property type="entry name" value="Znf-4CXXC_R1"/>
</dbReference>
<accession>A0A2T6ZWD0</accession>
<dbReference type="GO" id="GO:0005634">
    <property type="term" value="C:nucleus"/>
    <property type="evidence" value="ECO:0007669"/>
    <property type="project" value="UniProtKB-SubCell"/>
</dbReference>
<proteinExistence type="predicted"/>
<feature type="compositionally biased region" description="Low complexity" evidence="5">
    <location>
        <begin position="1011"/>
        <end position="1030"/>
    </location>
</feature>
<dbReference type="PROSITE" id="PS51184">
    <property type="entry name" value="JMJC"/>
    <property type="match status" value="1"/>
</dbReference>
<dbReference type="Gene3D" id="2.60.120.650">
    <property type="entry name" value="Cupin"/>
    <property type="match status" value="1"/>
</dbReference>
<keyword evidence="3" id="KW-0804">Transcription</keyword>
<feature type="region of interest" description="Disordered" evidence="5">
    <location>
        <begin position="1065"/>
        <end position="1093"/>
    </location>
</feature>
<keyword evidence="8" id="KW-1185">Reference proteome</keyword>
<feature type="compositionally biased region" description="Acidic residues" evidence="5">
    <location>
        <begin position="685"/>
        <end position="700"/>
    </location>
</feature>
<protein>
    <recommendedName>
        <fullName evidence="6">JmjC domain-containing protein</fullName>
    </recommendedName>
</protein>
<evidence type="ECO:0000259" key="6">
    <source>
        <dbReference type="PROSITE" id="PS51184"/>
    </source>
</evidence>
<dbReference type="EMBL" id="NESQ01000083">
    <property type="protein sequence ID" value="PUU79785.1"/>
    <property type="molecule type" value="Genomic_DNA"/>
</dbReference>
<feature type="compositionally biased region" description="Pro residues" evidence="5">
    <location>
        <begin position="1031"/>
        <end position="1046"/>
    </location>
</feature>
<dbReference type="Pfam" id="PF02373">
    <property type="entry name" value="JmjC"/>
    <property type="match status" value="1"/>
</dbReference>
<feature type="compositionally biased region" description="Acidic residues" evidence="5">
    <location>
        <begin position="955"/>
        <end position="968"/>
    </location>
</feature>
<keyword evidence="2" id="KW-0805">Transcription regulation</keyword>
<evidence type="ECO:0000256" key="5">
    <source>
        <dbReference type="SAM" id="MobiDB-lite"/>
    </source>
</evidence>
<feature type="region of interest" description="Disordered" evidence="5">
    <location>
        <begin position="639"/>
        <end position="714"/>
    </location>
</feature>
<feature type="compositionally biased region" description="Polar residues" evidence="5">
    <location>
        <begin position="639"/>
        <end position="649"/>
    </location>
</feature>
<keyword evidence="4" id="KW-0539">Nucleus</keyword>
<dbReference type="SMART" id="SM00558">
    <property type="entry name" value="JmjC"/>
    <property type="match status" value="1"/>
</dbReference>
<sequence length="1216" mass="136138">MSAIGIPVFSPIPPGFDVKQLAEEPGSHFHLATRVDARTLTPDTAEQFDEIYRSQVLQIGEPLVIENWHLRSRWPGHIFKDEWLDNNLGRQRVQIRDLVKGTDDEWSLGWYLSKCETLASKFTPENYKSFKRQRLYLKDMDCPPAWMKHLGDILPKGTFYLDENADLMAALPEELRAVNMMCYVGHEGTFTPCHKEMCSSIGQNIMVSASENGKSIWFLVKPDDRAKLAVWFRSVLGQDLELENYFASIEDWKKAPVDVWIVEQRVGDFLIIPPASPHQVWNQGDLTIKAAWNRCTPESLKVCLSGELSMSKFACREEAYKVKTMVYMAMLKIANELDRTSSNENEGIIRDFLTLYPLFEAIMLDEAFSPELPVPAVEDTLAEYGITCSFCSGNIFNRFLSCPSCPLGDGDNADHYDICMDCYTLGRRCKCDAPPTWVQQYSWTTLRNDHQRFRQIFNGFVEGERFASIFKRAGVARSTRESLEHLTSIENVTRKSRAWVSQILSDMYTRYPGQKRGGLRAIKETPKDEMDRSNCHVCKNPHAPIIYVECSNAGCTKRYCYGYLWRAHSQNPYVILSSMNWRCPFCLKQCTCAACLKSGRNGRRARRENPIWLGYNTRAVADQRSEEWLTTFAQHNKKWATSTGDSDGASQKRKRSDGSDRESDADVDGSSGSSGGEAGDRESVGDEDEVVNDEEDDEWEGPGKHPGLLEFPSAVGVRGGDPSFISGKRSTNVNLLASQLALLARKCDPSTGETDGEGGKDINVIGGRWRDQNNSLALLDNHSLENNTIASPLSPGLDNSALRSNNLSQLEMDPQAFRIAAGLLTAEDNTPVPLTQQPSAVSPEALSLPLLLSGPARLEVERIVKSPTPEPIETKVGWVKKAKLARKRFANLQAGKNRRKSLIVKLKVLVKEWEEAPVQSDVLPKKIPSEEGERESEALPAQPLSPPQEHQGEGLLEDDVEESAEDIPSDGPSRRRKAAPKDGEYIARNRTGNPPTPLMALSSVRSRRRSQSLQHNIHNNSSNSSKHTPPLEQPSIPPPAPSPPPLTSLIPADWPFAIIITKKPDHHKYAKTTTTGRPRGRPRKVRPAGKAREDGDFKLAPWSKVMKVEGTTLTKESVRPRVASAAFAEDVEESSEDDGEGGYVERGPRPVSVDSGEEGDGEELERERMVVGKGRVRKQRKVGGQEEGEERGGRGGGDYDEEDEYNRRWSRRRLFY</sequence>
<name>A0A2T6ZWD0_TUBBO</name>
<gene>
    <name evidence="7" type="ORF">B9Z19DRAFT_1192401</name>
</gene>
<comment type="subcellular location">
    <subcellularLocation>
        <location evidence="1">Nucleus</location>
    </subcellularLocation>
</comment>
<dbReference type="OrthoDB" id="298344at2759"/>
<feature type="compositionally biased region" description="Acidic residues" evidence="5">
    <location>
        <begin position="1155"/>
        <end position="1164"/>
    </location>
</feature>
<feature type="domain" description="JmjC" evidence="6">
    <location>
        <begin position="143"/>
        <end position="311"/>
    </location>
</feature>
<dbReference type="Pfam" id="PF10497">
    <property type="entry name" value="zf-4CXXC_R1"/>
    <property type="match status" value="1"/>
</dbReference>
<feature type="region of interest" description="Disordered" evidence="5">
    <location>
        <begin position="924"/>
        <end position="1049"/>
    </location>
</feature>
<dbReference type="Proteomes" id="UP000244722">
    <property type="component" value="Unassembled WGS sequence"/>
</dbReference>
<evidence type="ECO:0000313" key="8">
    <source>
        <dbReference type="Proteomes" id="UP000244722"/>
    </source>
</evidence>
<evidence type="ECO:0000256" key="2">
    <source>
        <dbReference type="ARBA" id="ARBA00023015"/>
    </source>
</evidence>
<organism evidence="7 8">
    <name type="scientific">Tuber borchii</name>
    <name type="common">White truffle</name>
    <dbReference type="NCBI Taxonomy" id="42251"/>
    <lineage>
        <taxon>Eukaryota</taxon>
        <taxon>Fungi</taxon>
        <taxon>Dikarya</taxon>
        <taxon>Ascomycota</taxon>
        <taxon>Pezizomycotina</taxon>
        <taxon>Pezizomycetes</taxon>
        <taxon>Pezizales</taxon>
        <taxon>Tuberaceae</taxon>
        <taxon>Tuber</taxon>
    </lineage>
</organism>
<dbReference type="SUPFAM" id="SSF51197">
    <property type="entry name" value="Clavaminate synthase-like"/>
    <property type="match status" value="1"/>
</dbReference>
<feature type="compositionally biased region" description="Acidic residues" evidence="5">
    <location>
        <begin position="1129"/>
        <end position="1140"/>
    </location>
</feature>
<feature type="compositionally biased region" description="Basic residues" evidence="5">
    <location>
        <begin position="1078"/>
        <end position="1089"/>
    </location>
</feature>
<reference evidence="7 8" key="1">
    <citation type="submission" date="2017-04" db="EMBL/GenBank/DDBJ databases">
        <title>Draft genome sequence of Tuber borchii Vittad., a whitish edible truffle.</title>
        <authorList>
            <consortium name="DOE Joint Genome Institute"/>
            <person name="Murat C."/>
            <person name="Kuo A."/>
            <person name="Barry K.W."/>
            <person name="Clum A."/>
            <person name="Dockter R.B."/>
            <person name="Fauchery L."/>
            <person name="Iotti M."/>
            <person name="Kohler A."/>
            <person name="Labutti K."/>
            <person name="Lindquist E.A."/>
            <person name="Lipzen A."/>
            <person name="Ohm R.A."/>
            <person name="Wang M."/>
            <person name="Grigoriev I.V."/>
            <person name="Zambonelli A."/>
            <person name="Martin F.M."/>
        </authorList>
    </citation>
    <scope>NUCLEOTIDE SEQUENCE [LARGE SCALE GENOMIC DNA]</scope>
    <source>
        <strain evidence="7 8">Tbo3840</strain>
    </source>
</reference>
<dbReference type="InterPro" id="IPR003347">
    <property type="entry name" value="JmjC_dom"/>
</dbReference>
<evidence type="ECO:0000313" key="7">
    <source>
        <dbReference type="EMBL" id="PUU79785.1"/>
    </source>
</evidence>
<evidence type="ECO:0000256" key="1">
    <source>
        <dbReference type="ARBA" id="ARBA00004123"/>
    </source>
</evidence>
<feature type="compositionally biased region" description="Basic and acidic residues" evidence="5">
    <location>
        <begin position="924"/>
        <end position="937"/>
    </location>
</feature>
<feature type="region of interest" description="Disordered" evidence="5">
    <location>
        <begin position="1125"/>
        <end position="1203"/>
    </location>
</feature>
<evidence type="ECO:0000256" key="3">
    <source>
        <dbReference type="ARBA" id="ARBA00023163"/>
    </source>
</evidence>
<dbReference type="AlphaFoldDB" id="A0A2T6ZWD0"/>